<evidence type="ECO:0000256" key="1">
    <source>
        <dbReference type="SAM" id="MobiDB-lite"/>
    </source>
</evidence>
<protein>
    <submittedName>
        <fullName evidence="2">Uncharacterized protein</fullName>
    </submittedName>
</protein>
<feature type="compositionally biased region" description="Basic and acidic residues" evidence="1">
    <location>
        <begin position="1"/>
        <end position="13"/>
    </location>
</feature>
<sequence>MRIIDGIRYRPEDAPETIDPAPILQPEPEEVAGAEPQEDAEADLAKVAPSVAAAAKRKPKASKAK</sequence>
<dbReference type="Proteomes" id="UP000029067">
    <property type="component" value="Unassembled WGS sequence"/>
</dbReference>
<keyword evidence="3" id="KW-1185">Reference proteome</keyword>
<feature type="region of interest" description="Disordered" evidence="1">
    <location>
        <begin position="1"/>
        <end position="42"/>
    </location>
</feature>
<accession>A0A087B4E8</accession>
<name>A0A087B4E8_9BIFI</name>
<gene>
    <name evidence="2" type="ORF">BCUN_0396</name>
</gene>
<evidence type="ECO:0000313" key="3">
    <source>
        <dbReference type="Proteomes" id="UP000029067"/>
    </source>
</evidence>
<dbReference type="EMBL" id="JGYV01000001">
    <property type="protein sequence ID" value="KFI65898.1"/>
    <property type="molecule type" value="Genomic_DNA"/>
</dbReference>
<evidence type="ECO:0000313" key="2">
    <source>
        <dbReference type="EMBL" id="KFI65898.1"/>
    </source>
</evidence>
<comment type="caution">
    <text evidence="2">The sequence shown here is derived from an EMBL/GenBank/DDBJ whole genome shotgun (WGS) entry which is preliminary data.</text>
</comment>
<proteinExistence type="predicted"/>
<dbReference type="STRING" id="1688.BCUN_0396"/>
<dbReference type="AlphaFoldDB" id="A0A087B4E8"/>
<reference evidence="2 3" key="1">
    <citation type="submission" date="2014-03" db="EMBL/GenBank/DDBJ databases">
        <title>Genomics of Bifidobacteria.</title>
        <authorList>
            <person name="Ventura M."/>
            <person name="Milani C."/>
            <person name="Lugli G.A."/>
        </authorList>
    </citation>
    <scope>NUCLEOTIDE SEQUENCE [LARGE SCALE GENOMIC DNA]</scope>
    <source>
        <strain evidence="2 3">LMG 10738</strain>
    </source>
</reference>
<organism evidence="2 3">
    <name type="scientific">Bifidobacterium cuniculi</name>
    <dbReference type="NCBI Taxonomy" id="1688"/>
    <lineage>
        <taxon>Bacteria</taxon>
        <taxon>Bacillati</taxon>
        <taxon>Actinomycetota</taxon>
        <taxon>Actinomycetes</taxon>
        <taxon>Bifidobacteriales</taxon>
        <taxon>Bifidobacteriaceae</taxon>
        <taxon>Bifidobacterium</taxon>
    </lineage>
</organism>
<feature type="compositionally biased region" description="Acidic residues" evidence="1">
    <location>
        <begin position="27"/>
        <end position="42"/>
    </location>
</feature>